<gene>
    <name evidence="3" type="ORF">SAV14893_072930</name>
    <name evidence="4" type="ORF">SAV31267_012620</name>
</gene>
<dbReference type="Proteomes" id="UP000302139">
    <property type="component" value="Unassembled WGS sequence"/>
</dbReference>
<evidence type="ECO:0000259" key="2">
    <source>
        <dbReference type="Pfam" id="PF01979"/>
    </source>
</evidence>
<evidence type="ECO:0000313" key="6">
    <source>
        <dbReference type="Proteomes" id="UP000302139"/>
    </source>
</evidence>
<evidence type="ECO:0000313" key="4">
    <source>
        <dbReference type="EMBL" id="GDY71777.1"/>
    </source>
</evidence>
<dbReference type="SUPFAM" id="SSF51338">
    <property type="entry name" value="Composite domain of metallo-dependent hydrolases"/>
    <property type="match status" value="1"/>
</dbReference>
<evidence type="ECO:0000313" key="3">
    <source>
        <dbReference type="EMBL" id="GDY67900.1"/>
    </source>
</evidence>
<dbReference type="InterPro" id="IPR006680">
    <property type="entry name" value="Amidohydro-rel"/>
</dbReference>
<dbReference type="Gene3D" id="3.20.20.140">
    <property type="entry name" value="Metal-dependent hydrolases"/>
    <property type="match status" value="1"/>
</dbReference>
<dbReference type="InterPro" id="IPR011059">
    <property type="entry name" value="Metal-dep_hydrolase_composite"/>
</dbReference>
<evidence type="ECO:0000313" key="5">
    <source>
        <dbReference type="Proteomes" id="UP000299211"/>
    </source>
</evidence>
<dbReference type="GO" id="GO:0016810">
    <property type="term" value="F:hydrolase activity, acting on carbon-nitrogen (but not peptide) bonds"/>
    <property type="evidence" value="ECO:0007669"/>
    <property type="project" value="InterPro"/>
</dbReference>
<dbReference type="EMBL" id="BJHY01000001">
    <property type="protein sequence ID" value="GDY71777.1"/>
    <property type="molecule type" value="Genomic_DNA"/>
</dbReference>
<dbReference type="Pfam" id="PF01979">
    <property type="entry name" value="Amidohydro_1"/>
    <property type="match status" value="1"/>
</dbReference>
<accession>A0A4D4M7J7</accession>
<dbReference type="EMBL" id="BJHX01000001">
    <property type="protein sequence ID" value="GDY67900.1"/>
    <property type="molecule type" value="Genomic_DNA"/>
</dbReference>
<feature type="compositionally biased region" description="Basic and acidic residues" evidence="1">
    <location>
        <begin position="72"/>
        <end position="92"/>
    </location>
</feature>
<evidence type="ECO:0000256" key="1">
    <source>
        <dbReference type="SAM" id="MobiDB-lite"/>
    </source>
</evidence>
<dbReference type="AlphaFoldDB" id="A0A4D4M7J7"/>
<dbReference type="Gene3D" id="2.30.40.10">
    <property type="entry name" value="Urease, subunit C, domain 1"/>
    <property type="match status" value="1"/>
</dbReference>
<protein>
    <recommendedName>
        <fullName evidence="2">Amidohydrolase-related domain-containing protein</fullName>
    </recommendedName>
</protein>
<name>A0A4D4M7J7_STRAX</name>
<reference evidence="4 5" key="1">
    <citation type="submission" date="2019-04" db="EMBL/GenBank/DDBJ databases">
        <title>Draft genome sequences of Streptomyces avermitilis ATCC 31267.</title>
        <authorList>
            <person name="Komaki H."/>
            <person name="Tamura T."/>
            <person name="Hosoyama A."/>
        </authorList>
    </citation>
    <scope>NUCLEOTIDE SEQUENCE [LARGE SCALE GENOMIC DNA]</scope>
    <source>
        <strain evidence="4 5">ATCC 31267</strain>
    </source>
</reference>
<reference evidence="3 6" key="2">
    <citation type="submission" date="2019-04" db="EMBL/GenBank/DDBJ databases">
        <title>Draft genome sequences of Streptomyces avermitilis NBRC 14893.</title>
        <authorList>
            <person name="Komaki H."/>
            <person name="Tamura T."/>
            <person name="Hosoyama A."/>
        </authorList>
    </citation>
    <scope>NUCLEOTIDE SEQUENCE [LARGE SCALE GENOMIC DNA]</scope>
    <source>
        <strain evidence="3 6">NBRC 14893</strain>
    </source>
</reference>
<proteinExistence type="predicted"/>
<comment type="caution">
    <text evidence="3">The sequence shown here is derived from an EMBL/GenBank/DDBJ whole genome shotgun (WGS) entry which is preliminary data.</text>
</comment>
<feature type="region of interest" description="Disordered" evidence="1">
    <location>
        <begin position="65"/>
        <end position="92"/>
    </location>
</feature>
<sequence length="92" mass="9813">MTVLPARLFGVERDLGTVRPGRLADLTVVDGDPFKDFDSFVRTVAVLRGGTPYETGDLVAAFEPSASSTAAQDDRAAAGRLMRRDGCCDHPS</sequence>
<organism evidence="3 6">
    <name type="scientific">Streptomyces avermitilis</name>
    <dbReference type="NCBI Taxonomy" id="33903"/>
    <lineage>
        <taxon>Bacteria</taxon>
        <taxon>Bacillati</taxon>
        <taxon>Actinomycetota</taxon>
        <taxon>Actinomycetes</taxon>
        <taxon>Kitasatosporales</taxon>
        <taxon>Streptomycetaceae</taxon>
        <taxon>Streptomyces</taxon>
    </lineage>
</organism>
<dbReference type="Proteomes" id="UP000299211">
    <property type="component" value="Unassembled WGS sequence"/>
</dbReference>
<feature type="domain" description="Amidohydrolase-related" evidence="2">
    <location>
        <begin position="1"/>
        <end position="41"/>
    </location>
</feature>